<evidence type="ECO:0000313" key="9">
    <source>
        <dbReference type="Proteomes" id="UP000525078"/>
    </source>
</evidence>
<comment type="caution">
    <text evidence="8">The sequence shown here is derived from an EMBL/GenBank/DDBJ whole genome shotgun (WGS) entry which is preliminary data.</text>
</comment>
<dbReference type="GO" id="GO:0006355">
    <property type="term" value="P:regulation of DNA-templated transcription"/>
    <property type="evidence" value="ECO:0007669"/>
    <property type="project" value="UniProtKB-ARBA"/>
</dbReference>
<protein>
    <recommendedName>
        <fullName evidence="7">Myb-like domain-containing protein</fullName>
    </recommendedName>
</protein>
<feature type="compositionally biased region" description="Low complexity" evidence="6">
    <location>
        <begin position="169"/>
        <end position="178"/>
    </location>
</feature>
<feature type="region of interest" description="Disordered" evidence="6">
    <location>
        <begin position="129"/>
        <end position="186"/>
    </location>
</feature>
<keyword evidence="3" id="KW-0238">DNA-binding</keyword>
<reference evidence="8 9" key="1">
    <citation type="journal article" date="2020" name="bioRxiv">
        <title>Sequence and annotation of 42 cannabis genomes reveals extensive copy number variation in cannabinoid synthesis and pathogen resistance genes.</title>
        <authorList>
            <person name="Mckernan K.J."/>
            <person name="Helbert Y."/>
            <person name="Kane L.T."/>
            <person name="Ebling H."/>
            <person name="Zhang L."/>
            <person name="Liu B."/>
            <person name="Eaton Z."/>
            <person name="Mclaughlin S."/>
            <person name="Kingan S."/>
            <person name="Baybayan P."/>
            <person name="Concepcion G."/>
            <person name="Jordan M."/>
            <person name="Riva A."/>
            <person name="Barbazuk W."/>
            <person name="Harkins T."/>
        </authorList>
    </citation>
    <scope>NUCLEOTIDE SEQUENCE [LARGE SCALE GENOMIC DNA]</scope>
    <source>
        <strain evidence="9">cv. Jamaican Lion 4</strain>
        <tissue evidence="8">Leaf</tissue>
    </source>
</reference>
<dbReference type="InterPro" id="IPR044822">
    <property type="entry name" value="Myb_DNA-bind_4"/>
</dbReference>
<dbReference type="EMBL" id="JAATIP010000073">
    <property type="protein sequence ID" value="KAF4378527.1"/>
    <property type="molecule type" value="Genomic_DNA"/>
</dbReference>
<evidence type="ECO:0000256" key="6">
    <source>
        <dbReference type="SAM" id="MobiDB-lite"/>
    </source>
</evidence>
<dbReference type="GO" id="GO:0005634">
    <property type="term" value="C:nucleus"/>
    <property type="evidence" value="ECO:0007669"/>
    <property type="project" value="UniProtKB-SubCell"/>
</dbReference>
<dbReference type="PROSITE" id="PS50090">
    <property type="entry name" value="MYB_LIKE"/>
    <property type="match status" value="1"/>
</dbReference>
<comment type="subcellular location">
    <subcellularLocation>
        <location evidence="1">Nucleus</location>
    </subcellularLocation>
</comment>
<dbReference type="InterPro" id="IPR001005">
    <property type="entry name" value="SANT/Myb"/>
</dbReference>
<keyword evidence="5" id="KW-0539">Nucleus</keyword>
<evidence type="ECO:0000256" key="3">
    <source>
        <dbReference type="ARBA" id="ARBA00023125"/>
    </source>
</evidence>
<feature type="compositionally biased region" description="Acidic residues" evidence="6">
    <location>
        <begin position="152"/>
        <end position="168"/>
    </location>
</feature>
<proteinExistence type="predicted"/>
<dbReference type="CDD" id="cd12203">
    <property type="entry name" value="GT1"/>
    <property type="match status" value="1"/>
</dbReference>
<accession>A0A7J6G6Q9</accession>
<dbReference type="Gene3D" id="1.10.10.60">
    <property type="entry name" value="Homeodomain-like"/>
    <property type="match status" value="1"/>
</dbReference>
<dbReference type="GO" id="GO:0003677">
    <property type="term" value="F:DNA binding"/>
    <property type="evidence" value="ECO:0007669"/>
    <property type="project" value="UniProtKB-KW"/>
</dbReference>
<evidence type="ECO:0000256" key="1">
    <source>
        <dbReference type="ARBA" id="ARBA00004123"/>
    </source>
</evidence>
<evidence type="ECO:0000259" key="7">
    <source>
        <dbReference type="PROSITE" id="PS50090"/>
    </source>
</evidence>
<dbReference type="Pfam" id="PF13837">
    <property type="entry name" value="Myb_DNA-bind_4"/>
    <property type="match status" value="1"/>
</dbReference>
<dbReference type="PANTHER" id="PTHR21654:SF84">
    <property type="entry name" value="SI:DKEY-66I24.7"/>
    <property type="match status" value="1"/>
</dbReference>
<organism evidence="8 9">
    <name type="scientific">Cannabis sativa</name>
    <name type="common">Hemp</name>
    <name type="synonym">Marijuana</name>
    <dbReference type="NCBI Taxonomy" id="3483"/>
    <lineage>
        <taxon>Eukaryota</taxon>
        <taxon>Viridiplantae</taxon>
        <taxon>Streptophyta</taxon>
        <taxon>Embryophyta</taxon>
        <taxon>Tracheophyta</taxon>
        <taxon>Spermatophyta</taxon>
        <taxon>Magnoliopsida</taxon>
        <taxon>eudicotyledons</taxon>
        <taxon>Gunneridae</taxon>
        <taxon>Pentapetalae</taxon>
        <taxon>rosids</taxon>
        <taxon>fabids</taxon>
        <taxon>Rosales</taxon>
        <taxon>Cannabaceae</taxon>
        <taxon>Cannabis</taxon>
    </lineage>
</organism>
<evidence type="ECO:0000256" key="2">
    <source>
        <dbReference type="ARBA" id="ARBA00023015"/>
    </source>
</evidence>
<evidence type="ECO:0000256" key="4">
    <source>
        <dbReference type="ARBA" id="ARBA00023163"/>
    </source>
</evidence>
<gene>
    <name evidence="8" type="ORF">F8388_022348</name>
</gene>
<dbReference type="AlphaFoldDB" id="A0A7J6G6Q9"/>
<keyword evidence="2" id="KW-0805">Transcription regulation</keyword>
<feature type="domain" description="Myb-like" evidence="7">
    <location>
        <begin position="24"/>
        <end position="88"/>
    </location>
</feature>
<evidence type="ECO:0000256" key="5">
    <source>
        <dbReference type="ARBA" id="ARBA00023242"/>
    </source>
</evidence>
<evidence type="ECO:0000313" key="8">
    <source>
        <dbReference type="EMBL" id="KAF4378527.1"/>
    </source>
</evidence>
<dbReference type="FunFam" id="1.10.10.60:FF:000032">
    <property type="entry name" value="Zinc finger and SCAN domain-containing 20"/>
    <property type="match status" value="1"/>
</dbReference>
<dbReference type="Proteomes" id="UP000525078">
    <property type="component" value="Unassembled WGS sequence"/>
</dbReference>
<name>A0A7J6G6Q9_CANSA</name>
<dbReference type="PANTHER" id="PTHR21654">
    <property type="entry name" value="FI21293P1"/>
    <property type="match status" value="1"/>
</dbReference>
<keyword evidence="4" id="KW-0804">Transcription</keyword>
<sequence length="298" mass="35212">MYEWGDDEGRRTATSTRTMMMMGRSAQGQGQWGQEETKEFIKIRTELERDSALKKRSKVLWDAVSSKMLERGFIRTADQCKCKWKNLLNRYKGQETSDPEIGRQCPFFEELHALFSEREKNMQRLLLETEMGSPRSRKKMKGPSNAGQSSDEFSENEENDKEGIDEETPTTTTATTTSTRRKRKGEKIALDKSLKATNAAAAASMSGETDIREMLKQFFEQQQMIEKQWMDMMDRRAYEQQLFEQEWRQSMEKLERERLMVEQSWREREEQRRIREESRAERRDALLTSLLNNLLHEN</sequence>